<dbReference type="HOGENOM" id="CLU_3038124_0_0_1"/>
<evidence type="ECO:0000313" key="1">
    <source>
        <dbReference type="EMBL" id="ESA12082.1"/>
    </source>
</evidence>
<protein>
    <submittedName>
        <fullName evidence="1">Uncharacterized protein</fullName>
    </submittedName>
</protein>
<gene>
    <name evidence="1" type="ORF">GLOINDRAFT_27544</name>
</gene>
<feature type="non-terminal residue" evidence="1">
    <location>
        <position position="1"/>
    </location>
</feature>
<dbReference type="EMBL" id="KI285298">
    <property type="protein sequence ID" value="ESA12082.1"/>
    <property type="molecule type" value="Genomic_DNA"/>
</dbReference>
<dbReference type="AlphaFoldDB" id="U9TXD9"/>
<accession>U9TXD9</accession>
<name>U9TXD9_RHIID</name>
<proteinExistence type="predicted"/>
<organism evidence="1">
    <name type="scientific">Rhizophagus irregularis (strain DAOM 181602 / DAOM 197198 / MUCL 43194)</name>
    <name type="common">Arbuscular mycorrhizal fungus</name>
    <name type="synonym">Glomus intraradices</name>
    <dbReference type="NCBI Taxonomy" id="747089"/>
    <lineage>
        <taxon>Eukaryota</taxon>
        <taxon>Fungi</taxon>
        <taxon>Fungi incertae sedis</taxon>
        <taxon>Mucoromycota</taxon>
        <taxon>Glomeromycotina</taxon>
        <taxon>Glomeromycetes</taxon>
        <taxon>Glomerales</taxon>
        <taxon>Glomeraceae</taxon>
        <taxon>Rhizophagus</taxon>
    </lineage>
</organism>
<sequence>NRTPPPQLLCYTPLNVTVLHSTSSPDSTTIRLTGFYPDRNTRFKDAINAGHIHIQ</sequence>
<reference evidence="1" key="1">
    <citation type="submission" date="2013-07" db="EMBL/GenBank/DDBJ databases">
        <title>The genome of an arbuscular mycorrhizal fungus provides insights into the evolution of the oldest plant symbiosis.</title>
        <authorList>
            <consortium name="DOE Joint Genome Institute"/>
            <person name="Tisserant E."/>
            <person name="Malbreil M."/>
            <person name="Kuo A."/>
            <person name="Kohler A."/>
            <person name="Symeonidi A."/>
            <person name="Balestrini R."/>
            <person name="Charron P."/>
            <person name="Duensing N."/>
            <person name="Frei-dit-Frey N."/>
            <person name="Gianinazzi-Pearson V."/>
            <person name="Gilbert B."/>
            <person name="Handa Y."/>
            <person name="Hijri M."/>
            <person name="Kaul R."/>
            <person name="Kawaguchi M."/>
            <person name="Krajinski F."/>
            <person name="Lammers P."/>
            <person name="Lapierre D."/>
            <person name="Masclaux F.G."/>
            <person name="Murat C."/>
            <person name="Morin E."/>
            <person name="Ndikumana S."/>
            <person name="Pagni M."/>
            <person name="Petitpierre D."/>
            <person name="Requena N."/>
            <person name="Rosikiewicz P."/>
            <person name="Riley R."/>
            <person name="Saito K."/>
            <person name="San Clemente H."/>
            <person name="Shapiro H."/>
            <person name="van Tuinen D."/>
            <person name="Becard G."/>
            <person name="Bonfante P."/>
            <person name="Paszkowski U."/>
            <person name="Shachar-Hill Y."/>
            <person name="Young J.P."/>
            <person name="Sanders I.R."/>
            <person name="Henrissat B."/>
            <person name="Rensing S.A."/>
            <person name="Grigoriev I.V."/>
            <person name="Corradi N."/>
            <person name="Roux C."/>
            <person name="Martin F."/>
        </authorList>
    </citation>
    <scope>NUCLEOTIDE SEQUENCE</scope>
    <source>
        <strain evidence="1">DAOM 197198</strain>
    </source>
</reference>